<dbReference type="SMART" id="SM00020">
    <property type="entry name" value="Tryp_SPc"/>
    <property type="match status" value="1"/>
</dbReference>
<dbReference type="InterPro" id="IPR033116">
    <property type="entry name" value="TRYPSIN_SER"/>
</dbReference>
<keyword evidence="2" id="KW-0378">Hydrolase</keyword>
<reference evidence="7" key="1">
    <citation type="submission" date="2022-08" db="UniProtKB">
        <authorList>
            <consortium name="EnsemblMetazoa"/>
        </authorList>
    </citation>
    <scope>IDENTIFICATION</scope>
    <source>
        <strain evidence="7">05x7-T-G4-1.051#20</strain>
    </source>
</reference>
<dbReference type="EnsemblMetazoa" id="G9177.7">
    <property type="protein sequence ID" value="G9177.7:cds"/>
    <property type="gene ID" value="G9177"/>
</dbReference>
<dbReference type="InterPro" id="IPR043504">
    <property type="entry name" value="Peptidase_S1_PA_chymotrypsin"/>
</dbReference>
<keyword evidence="8" id="KW-1185">Reference proteome</keyword>
<dbReference type="InterPro" id="IPR009003">
    <property type="entry name" value="Peptidase_S1_PA"/>
</dbReference>
<dbReference type="Proteomes" id="UP000005408">
    <property type="component" value="Unassembled WGS sequence"/>
</dbReference>
<keyword evidence="5" id="KW-0732">Signal</keyword>
<dbReference type="PANTHER" id="PTHR24252:SF7">
    <property type="entry name" value="HYALIN"/>
    <property type="match status" value="1"/>
</dbReference>
<organism evidence="7 8">
    <name type="scientific">Magallana gigas</name>
    <name type="common">Pacific oyster</name>
    <name type="synonym">Crassostrea gigas</name>
    <dbReference type="NCBI Taxonomy" id="29159"/>
    <lineage>
        <taxon>Eukaryota</taxon>
        <taxon>Metazoa</taxon>
        <taxon>Spiralia</taxon>
        <taxon>Lophotrochozoa</taxon>
        <taxon>Mollusca</taxon>
        <taxon>Bivalvia</taxon>
        <taxon>Autobranchia</taxon>
        <taxon>Pteriomorphia</taxon>
        <taxon>Ostreida</taxon>
        <taxon>Ostreoidea</taxon>
        <taxon>Ostreidae</taxon>
        <taxon>Magallana</taxon>
    </lineage>
</organism>
<evidence type="ECO:0000259" key="6">
    <source>
        <dbReference type="PROSITE" id="PS50240"/>
    </source>
</evidence>
<protein>
    <recommendedName>
        <fullName evidence="6">Peptidase S1 domain-containing protein</fullName>
    </recommendedName>
</protein>
<sequence length="333" mass="35861">MWSLAACLLFLGINSASASTCSTSLHGRCVAIYDGCHVGDSYTYNFCGFLQKCCIPPTIIHNHVTTAAPSHGSGSVSTNAASCGTSMVGSTHTKIVGGTTASHGEFPWQVSLMYGGSHVCGGTLIDSQWVATAAHCFEDYHNARYWTVGVGMHDRHHVYTTQVHHVRNLIVHTGYNSHTNLNDIALMKLDKPVDINTQYVRAACLPNAHDSFDQMTCTVTGWGATYFDENGNAPGAQFLRKVDVPTMSNYQCQYFLGRNNVHTSNICAGLRAGGKDACQGDSGGPLVCKKNGVWKLAGIVSWGYGCGDRNAPGVYTRVTSFLSWINQQKAAHP</sequence>
<dbReference type="FunFam" id="2.40.10.10:FF:000003">
    <property type="entry name" value="Transmembrane serine protease 3"/>
    <property type="match status" value="1"/>
</dbReference>
<evidence type="ECO:0000313" key="7">
    <source>
        <dbReference type="EnsemblMetazoa" id="G9177.10:cds"/>
    </source>
</evidence>
<dbReference type="CDD" id="cd00190">
    <property type="entry name" value="Tryp_SPc"/>
    <property type="match status" value="1"/>
</dbReference>
<evidence type="ECO:0000256" key="4">
    <source>
        <dbReference type="ARBA" id="ARBA00023157"/>
    </source>
</evidence>
<accession>A0A8W8NY06</accession>
<dbReference type="EnsemblMetazoa" id="G9177.10">
    <property type="protein sequence ID" value="G9177.10:cds"/>
    <property type="gene ID" value="G9177"/>
</dbReference>
<keyword evidence="3" id="KW-0720">Serine protease</keyword>
<keyword evidence="4" id="KW-1015">Disulfide bond</keyword>
<name>A0A8W8NY06_MAGGI</name>
<proteinExistence type="predicted"/>
<evidence type="ECO:0000256" key="5">
    <source>
        <dbReference type="SAM" id="SignalP"/>
    </source>
</evidence>
<evidence type="ECO:0000256" key="1">
    <source>
        <dbReference type="ARBA" id="ARBA00022670"/>
    </source>
</evidence>
<dbReference type="GO" id="GO:0004252">
    <property type="term" value="F:serine-type endopeptidase activity"/>
    <property type="evidence" value="ECO:0007669"/>
    <property type="project" value="InterPro"/>
</dbReference>
<dbReference type="PANTHER" id="PTHR24252">
    <property type="entry name" value="ACROSIN-RELATED"/>
    <property type="match status" value="1"/>
</dbReference>
<dbReference type="PROSITE" id="PS00135">
    <property type="entry name" value="TRYPSIN_SER"/>
    <property type="match status" value="1"/>
</dbReference>
<dbReference type="GO" id="GO:0006508">
    <property type="term" value="P:proteolysis"/>
    <property type="evidence" value="ECO:0007669"/>
    <property type="project" value="UniProtKB-KW"/>
</dbReference>
<dbReference type="AlphaFoldDB" id="A0A8W8NY06"/>
<dbReference type="InterPro" id="IPR001314">
    <property type="entry name" value="Peptidase_S1A"/>
</dbReference>
<dbReference type="PRINTS" id="PR00722">
    <property type="entry name" value="CHYMOTRYPSIN"/>
</dbReference>
<evidence type="ECO:0000256" key="3">
    <source>
        <dbReference type="ARBA" id="ARBA00022825"/>
    </source>
</evidence>
<evidence type="ECO:0000256" key="2">
    <source>
        <dbReference type="ARBA" id="ARBA00022801"/>
    </source>
</evidence>
<feature type="domain" description="Peptidase S1" evidence="6">
    <location>
        <begin position="95"/>
        <end position="330"/>
    </location>
</feature>
<dbReference type="InterPro" id="IPR001254">
    <property type="entry name" value="Trypsin_dom"/>
</dbReference>
<dbReference type="OMA" id="CQYFLGR"/>
<dbReference type="OrthoDB" id="546450at2759"/>
<evidence type="ECO:0000313" key="8">
    <source>
        <dbReference type="Proteomes" id="UP000005408"/>
    </source>
</evidence>
<dbReference type="SUPFAM" id="SSF50494">
    <property type="entry name" value="Trypsin-like serine proteases"/>
    <property type="match status" value="1"/>
</dbReference>
<dbReference type="Pfam" id="PF00089">
    <property type="entry name" value="Trypsin"/>
    <property type="match status" value="1"/>
</dbReference>
<dbReference type="Gene3D" id="2.40.10.10">
    <property type="entry name" value="Trypsin-like serine proteases"/>
    <property type="match status" value="1"/>
</dbReference>
<dbReference type="PROSITE" id="PS50240">
    <property type="entry name" value="TRYPSIN_DOM"/>
    <property type="match status" value="1"/>
</dbReference>
<feature type="signal peptide" evidence="5">
    <location>
        <begin position="1"/>
        <end position="18"/>
    </location>
</feature>
<keyword evidence="1" id="KW-0645">Protease</keyword>
<feature type="chain" id="PRO_5042432272" description="Peptidase S1 domain-containing protein" evidence="5">
    <location>
        <begin position="19"/>
        <end position="333"/>
    </location>
</feature>